<dbReference type="AlphaFoldDB" id="A0A1D2JF89"/>
<proteinExistence type="predicted"/>
<evidence type="ECO:0000313" key="2">
    <source>
        <dbReference type="Proteomes" id="UP000242814"/>
    </source>
</evidence>
<accession>A0A1D2JF89</accession>
<protein>
    <recommendedName>
        <fullName evidence="3">Hsp70-like protein</fullName>
    </recommendedName>
</protein>
<dbReference type="VEuPathDB" id="FungiDB:PABG_03255"/>
<dbReference type="Gene3D" id="3.90.640.10">
    <property type="entry name" value="Actin, Chain A, domain 4"/>
    <property type="match status" value="1"/>
</dbReference>
<dbReference type="CDD" id="cd10170">
    <property type="entry name" value="ASKHA_NBD_HSP70"/>
    <property type="match status" value="1"/>
</dbReference>
<dbReference type="VEuPathDB" id="FungiDB:PADG_01812"/>
<dbReference type="SUPFAM" id="SSF53067">
    <property type="entry name" value="Actin-like ATPase domain"/>
    <property type="match status" value="1"/>
</dbReference>
<name>A0A1D2JF89_PARBR</name>
<sequence>MALRNMSLETIYVGIDVGLTHTGVAFSTRDMDTPLDVDRWPGNKEVAKKVPTKLWYRAGCKKPVSWGFDEPEELHRGMDVIDCFKLYLDPDFHTDGLENSSEVFWTNEDVQMWFVDFLTALRQYIIRYIRNAEVFANDVMGDWKLHPVEYLFSFPTTWQNSKVVETFSRTVTRAGFGGCAAHSVEIKLSEAAAAAVYSAKYFKSQRSIQSPKGRRELAIGNEERIRKGDVILICDAGGGTTDVSVLKVLSTQKFEIREGHTEEVLELEQLDFVNGRPIGSVRIDQAFQRLIETRLKCIDYNSENVSWSLKYAARDLTKGSFQTIKENFGYQIESVLSKIAPYVPGLPRAYHNPEEGFENGRIILTGDDIRKLFDEQICRIFSMIDEQLRRIRELSPSEQVTHFVLSGGLGSSPYVQDCFKREYGYGKAAKRILISEDPQLAVCRGLVIDRIHRLRYGHSIISSRRSCHSYGIVFNNRLSQNKRSPRQSEGIKISPYDRKRYAVNQIEWLIKRDQLIHQRQYISRKFNRVFHNNSSEISWKDLITMSQSPATRLPQTSNEGDARIICEIDSRVSRELLRQHPKPVKVQKWWGSKRNPEFLKIQYEVRLAIGSSHLKFEVWFEDMVIGESDEVPVNWQYTSIDEASSLDTQASWPVDWSNCGHAGGTRDK</sequence>
<dbReference type="PANTHER" id="PTHR42749:SF1">
    <property type="entry name" value="CELL SHAPE-DETERMINING PROTEIN MREB"/>
    <property type="match status" value="1"/>
</dbReference>
<gene>
    <name evidence="1" type="ORF">ACO22_03686</name>
</gene>
<evidence type="ECO:0008006" key="3">
    <source>
        <dbReference type="Google" id="ProtNLM"/>
    </source>
</evidence>
<dbReference type="Gene3D" id="3.30.420.40">
    <property type="match status" value="2"/>
</dbReference>
<comment type="caution">
    <text evidence="1">The sequence shown here is derived from an EMBL/GenBank/DDBJ whole genome shotgun (WGS) entry which is preliminary data.</text>
</comment>
<organism evidence="1 2">
    <name type="scientific">Paracoccidioides brasiliensis</name>
    <dbReference type="NCBI Taxonomy" id="121759"/>
    <lineage>
        <taxon>Eukaryota</taxon>
        <taxon>Fungi</taxon>
        <taxon>Dikarya</taxon>
        <taxon>Ascomycota</taxon>
        <taxon>Pezizomycotina</taxon>
        <taxon>Eurotiomycetes</taxon>
        <taxon>Eurotiomycetidae</taxon>
        <taxon>Onygenales</taxon>
        <taxon>Ajellomycetaceae</taxon>
        <taxon>Paracoccidioides</taxon>
    </lineage>
</organism>
<dbReference type="PANTHER" id="PTHR42749">
    <property type="entry name" value="CELL SHAPE-DETERMINING PROTEIN MREB"/>
    <property type="match status" value="1"/>
</dbReference>
<dbReference type="Proteomes" id="UP000242814">
    <property type="component" value="Unassembled WGS sequence"/>
</dbReference>
<dbReference type="EMBL" id="LZYO01000130">
    <property type="protein sequence ID" value="ODH29862.1"/>
    <property type="molecule type" value="Genomic_DNA"/>
</dbReference>
<evidence type="ECO:0000313" key="1">
    <source>
        <dbReference type="EMBL" id="ODH29862.1"/>
    </source>
</evidence>
<dbReference type="InterPro" id="IPR043129">
    <property type="entry name" value="ATPase_NBD"/>
</dbReference>
<reference evidence="1 2" key="1">
    <citation type="submission" date="2016-06" db="EMBL/GenBank/DDBJ databases">
        <authorList>
            <person name="Kjaerup R.B."/>
            <person name="Dalgaard T.S."/>
            <person name="Juul-Madsen H.R."/>
        </authorList>
    </citation>
    <scope>NUCLEOTIDE SEQUENCE [LARGE SCALE GENOMIC DNA]</scope>
    <source>
        <strain evidence="1 2">Pb300</strain>
    </source>
</reference>